<keyword evidence="12" id="KW-1133">Transmembrane helix</keyword>
<keyword evidence="9" id="KW-0067">ATP-binding</keyword>
<evidence type="ECO:0000256" key="9">
    <source>
        <dbReference type="ARBA" id="ARBA00022840"/>
    </source>
</evidence>
<dbReference type="InterPro" id="IPR003594">
    <property type="entry name" value="HATPase_dom"/>
</dbReference>
<dbReference type="EC" id="2.7.13.3" evidence="3"/>
<feature type="transmembrane region" description="Helical" evidence="12">
    <location>
        <begin position="21"/>
        <end position="41"/>
    </location>
</feature>
<proteinExistence type="predicted"/>
<evidence type="ECO:0000256" key="2">
    <source>
        <dbReference type="ARBA" id="ARBA00004651"/>
    </source>
</evidence>
<feature type="transmembrane region" description="Helical" evidence="12">
    <location>
        <begin position="304"/>
        <end position="325"/>
    </location>
</feature>
<dbReference type="SUPFAM" id="SSF158472">
    <property type="entry name" value="HAMP domain-like"/>
    <property type="match status" value="1"/>
</dbReference>
<dbReference type="PROSITE" id="PS50109">
    <property type="entry name" value="HIS_KIN"/>
    <property type="match status" value="1"/>
</dbReference>
<gene>
    <name evidence="15" type="ORF">L0M14_22735</name>
</gene>
<dbReference type="InterPro" id="IPR036890">
    <property type="entry name" value="HATPase_C_sf"/>
</dbReference>
<dbReference type="InterPro" id="IPR010559">
    <property type="entry name" value="Sig_transdc_His_kin_internal"/>
</dbReference>
<evidence type="ECO:0000259" key="13">
    <source>
        <dbReference type="PROSITE" id="PS50109"/>
    </source>
</evidence>
<dbReference type="Pfam" id="PF02518">
    <property type="entry name" value="HATPase_c"/>
    <property type="match status" value="1"/>
</dbReference>
<dbReference type="SUPFAM" id="SSF55874">
    <property type="entry name" value="ATPase domain of HSP90 chaperone/DNA topoisomerase II/histidine kinase"/>
    <property type="match status" value="1"/>
</dbReference>
<dbReference type="Gene3D" id="3.30.565.10">
    <property type="entry name" value="Histidine kinase-like ATPase, C-terminal domain"/>
    <property type="match status" value="1"/>
</dbReference>
<dbReference type="Gene3D" id="6.10.340.10">
    <property type="match status" value="1"/>
</dbReference>
<keyword evidence="8 15" id="KW-0418">Kinase</keyword>
<keyword evidence="16" id="KW-1185">Reference proteome</keyword>
<name>A0ABY3SEP7_9BACL</name>
<dbReference type="InterPro" id="IPR050640">
    <property type="entry name" value="Bact_2-comp_sensor_kinase"/>
</dbReference>
<evidence type="ECO:0000313" key="15">
    <source>
        <dbReference type="EMBL" id="UJF32463.1"/>
    </source>
</evidence>
<evidence type="ECO:0000256" key="4">
    <source>
        <dbReference type="ARBA" id="ARBA00022475"/>
    </source>
</evidence>
<reference evidence="15 16" key="1">
    <citation type="journal article" date="2024" name="Int. J. Syst. Evol. Microbiol.">
        <title>Paenibacillus hexagrammi sp. nov., a novel bacterium isolated from the gut content of Hexagrammos agrammus.</title>
        <authorList>
            <person name="Jung H.K."/>
            <person name="Kim D.G."/>
            <person name="Zin H."/>
            <person name="Park J."/>
            <person name="Jung H."/>
            <person name="Kim Y.O."/>
            <person name="Kong H.J."/>
            <person name="Kim J.W."/>
            <person name="Kim Y.S."/>
        </authorList>
    </citation>
    <scope>NUCLEOTIDE SEQUENCE [LARGE SCALE GENOMIC DNA]</scope>
    <source>
        <strain evidence="15 16">YPD9-1</strain>
    </source>
</reference>
<evidence type="ECO:0000256" key="5">
    <source>
        <dbReference type="ARBA" id="ARBA00022553"/>
    </source>
</evidence>
<keyword evidence="12" id="KW-0812">Transmembrane</keyword>
<dbReference type="Proteomes" id="UP001649230">
    <property type="component" value="Chromosome"/>
</dbReference>
<sequence>MAQKYWNRAKQAVMGRLRNKLVFAFSLLVALIVILLSYLSFRQTVSLSEQSFMESNQKLLKLVNKNLDSYLSQIDELSLSPHKDIQFMDALYSDEYLGQFYIQNQMKNWFYSREDIERLTIYTPRNRQEYTISRSATNLVQHTDFQTESESWFQEAVHSPHFRSIEPKPEAGQERSNELLTFHRIIINIADKAPLAAVSITLNEKEFSHIIKDLSDDKEEAIAVFNDHNQPIYIKGSAFMESGVEELLQQVSPSKEETQLLTWPAHKDDLIMAHFSSGNQWKLLKLIPKEMMNQGAERARNMNLAIGSGFVVFAIVVTVFVSNAITRRLKLFSRHIERLGEGHFEPSAEIRGMDEVAHLSRKFNQMVVRIDDLIAERYELALGERNAKLKALEAQINPHFLYNSLQAISTEAIVNDMESIHSMVDALASSLRYCIRESDTVKVIDELAHISNYLLLQHARFGSRLHVRIEIEEEANECIIPKMSLQILLENAIEHALEQMSGPIHINITGEITGNRLDLQVSDDGPGITSERLEQIIAGFDEDYLAYQDSIGLKNLHSRLRLMFGSEASLTIRQNDRSGTAVDIGLPVRRESGMHV</sequence>
<feature type="domain" description="HAMP" evidence="14">
    <location>
        <begin position="323"/>
        <end position="375"/>
    </location>
</feature>
<dbReference type="Pfam" id="PF06580">
    <property type="entry name" value="His_kinase"/>
    <property type="match status" value="1"/>
</dbReference>
<organism evidence="15 16">
    <name type="scientific">Paenibacillus hexagrammi</name>
    <dbReference type="NCBI Taxonomy" id="2908839"/>
    <lineage>
        <taxon>Bacteria</taxon>
        <taxon>Bacillati</taxon>
        <taxon>Bacillota</taxon>
        <taxon>Bacilli</taxon>
        <taxon>Bacillales</taxon>
        <taxon>Paenibacillaceae</taxon>
        <taxon>Paenibacillus</taxon>
    </lineage>
</organism>
<comment type="catalytic activity">
    <reaction evidence="1">
        <text>ATP + protein L-histidine = ADP + protein N-phospho-L-histidine.</text>
        <dbReference type="EC" id="2.7.13.3"/>
    </reaction>
</comment>
<evidence type="ECO:0000313" key="16">
    <source>
        <dbReference type="Proteomes" id="UP001649230"/>
    </source>
</evidence>
<evidence type="ECO:0000256" key="12">
    <source>
        <dbReference type="SAM" id="Phobius"/>
    </source>
</evidence>
<evidence type="ECO:0000256" key="11">
    <source>
        <dbReference type="ARBA" id="ARBA00023136"/>
    </source>
</evidence>
<evidence type="ECO:0000256" key="7">
    <source>
        <dbReference type="ARBA" id="ARBA00022741"/>
    </source>
</evidence>
<dbReference type="PANTHER" id="PTHR34220">
    <property type="entry name" value="SENSOR HISTIDINE KINASE YPDA"/>
    <property type="match status" value="1"/>
</dbReference>
<evidence type="ECO:0000259" key="14">
    <source>
        <dbReference type="PROSITE" id="PS50885"/>
    </source>
</evidence>
<evidence type="ECO:0000256" key="10">
    <source>
        <dbReference type="ARBA" id="ARBA00023012"/>
    </source>
</evidence>
<evidence type="ECO:0000256" key="8">
    <source>
        <dbReference type="ARBA" id="ARBA00022777"/>
    </source>
</evidence>
<keyword evidence="10" id="KW-0902">Two-component regulatory system</keyword>
<dbReference type="GO" id="GO:0016301">
    <property type="term" value="F:kinase activity"/>
    <property type="evidence" value="ECO:0007669"/>
    <property type="project" value="UniProtKB-KW"/>
</dbReference>
<dbReference type="PROSITE" id="PS50885">
    <property type="entry name" value="HAMP"/>
    <property type="match status" value="1"/>
</dbReference>
<dbReference type="InterPro" id="IPR003660">
    <property type="entry name" value="HAMP_dom"/>
</dbReference>
<dbReference type="Pfam" id="PF00672">
    <property type="entry name" value="HAMP"/>
    <property type="match status" value="1"/>
</dbReference>
<keyword evidence="6" id="KW-0808">Transferase</keyword>
<evidence type="ECO:0000256" key="3">
    <source>
        <dbReference type="ARBA" id="ARBA00012438"/>
    </source>
</evidence>
<dbReference type="RefSeq" id="WP_235118813.1">
    <property type="nucleotide sequence ID" value="NZ_CP090978.1"/>
</dbReference>
<protein>
    <recommendedName>
        <fullName evidence="3">histidine kinase</fullName>
        <ecNumber evidence="3">2.7.13.3</ecNumber>
    </recommendedName>
</protein>
<dbReference type="SMART" id="SM00304">
    <property type="entry name" value="HAMP"/>
    <property type="match status" value="1"/>
</dbReference>
<comment type="subcellular location">
    <subcellularLocation>
        <location evidence="2">Cell membrane</location>
        <topology evidence="2">Multi-pass membrane protein</topology>
    </subcellularLocation>
</comment>
<dbReference type="CDD" id="cd06225">
    <property type="entry name" value="HAMP"/>
    <property type="match status" value="1"/>
</dbReference>
<keyword evidence="5" id="KW-0597">Phosphoprotein</keyword>
<accession>A0ABY3SEP7</accession>
<keyword evidence="4" id="KW-1003">Cell membrane</keyword>
<feature type="domain" description="Histidine kinase" evidence="13">
    <location>
        <begin position="485"/>
        <end position="590"/>
    </location>
</feature>
<evidence type="ECO:0000256" key="6">
    <source>
        <dbReference type="ARBA" id="ARBA00022679"/>
    </source>
</evidence>
<dbReference type="EMBL" id="CP090978">
    <property type="protein sequence ID" value="UJF32463.1"/>
    <property type="molecule type" value="Genomic_DNA"/>
</dbReference>
<keyword evidence="7" id="KW-0547">Nucleotide-binding</keyword>
<dbReference type="PANTHER" id="PTHR34220:SF7">
    <property type="entry name" value="SENSOR HISTIDINE KINASE YPDA"/>
    <property type="match status" value="1"/>
</dbReference>
<keyword evidence="11 12" id="KW-0472">Membrane</keyword>
<dbReference type="InterPro" id="IPR005467">
    <property type="entry name" value="His_kinase_dom"/>
</dbReference>
<evidence type="ECO:0000256" key="1">
    <source>
        <dbReference type="ARBA" id="ARBA00000085"/>
    </source>
</evidence>